<reference evidence="3" key="1">
    <citation type="submission" date="2020-11" db="EMBL/GenBank/DDBJ databases">
        <authorList>
            <person name="Whiteford S."/>
        </authorList>
    </citation>
    <scope>NUCLEOTIDE SEQUENCE</scope>
</reference>
<dbReference type="AlphaFoldDB" id="A0A8S4FAY4"/>
<feature type="signal peptide" evidence="2">
    <location>
        <begin position="1"/>
        <end position="22"/>
    </location>
</feature>
<keyword evidence="2" id="KW-0732">Signal</keyword>
<feature type="region of interest" description="Disordered" evidence="1">
    <location>
        <begin position="474"/>
        <end position="496"/>
    </location>
</feature>
<evidence type="ECO:0000313" key="3">
    <source>
        <dbReference type="EMBL" id="CAG9124977.1"/>
    </source>
</evidence>
<accession>A0A8S4FAY4</accession>
<proteinExistence type="predicted"/>
<organism evidence="3 4">
    <name type="scientific">Plutella xylostella</name>
    <name type="common">Diamondback moth</name>
    <name type="synonym">Plutella maculipennis</name>
    <dbReference type="NCBI Taxonomy" id="51655"/>
    <lineage>
        <taxon>Eukaryota</taxon>
        <taxon>Metazoa</taxon>
        <taxon>Ecdysozoa</taxon>
        <taxon>Arthropoda</taxon>
        <taxon>Hexapoda</taxon>
        <taxon>Insecta</taxon>
        <taxon>Pterygota</taxon>
        <taxon>Neoptera</taxon>
        <taxon>Endopterygota</taxon>
        <taxon>Lepidoptera</taxon>
        <taxon>Glossata</taxon>
        <taxon>Ditrysia</taxon>
        <taxon>Yponomeutoidea</taxon>
        <taxon>Plutellidae</taxon>
        <taxon>Plutella</taxon>
    </lineage>
</organism>
<evidence type="ECO:0000313" key="4">
    <source>
        <dbReference type="Proteomes" id="UP000653454"/>
    </source>
</evidence>
<gene>
    <name evidence="3" type="ORF">PLXY2_LOCUS8316</name>
</gene>
<dbReference type="Proteomes" id="UP000653454">
    <property type="component" value="Unassembled WGS sequence"/>
</dbReference>
<evidence type="ECO:0000256" key="2">
    <source>
        <dbReference type="SAM" id="SignalP"/>
    </source>
</evidence>
<feature type="region of interest" description="Disordered" evidence="1">
    <location>
        <begin position="560"/>
        <end position="588"/>
    </location>
</feature>
<evidence type="ECO:0000256" key="1">
    <source>
        <dbReference type="SAM" id="MobiDB-lite"/>
    </source>
</evidence>
<dbReference type="EMBL" id="CAJHNJ030000030">
    <property type="protein sequence ID" value="CAG9124977.1"/>
    <property type="molecule type" value="Genomic_DNA"/>
</dbReference>
<protein>
    <submittedName>
        <fullName evidence="3">(diamondback moth) hypothetical protein</fullName>
    </submittedName>
</protein>
<feature type="region of interest" description="Disordered" evidence="1">
    <location>
        <begin position="339"/>
        <end position="456"/>
    </location>
</feature>
<name>A0A8S4FAY4_PLUXY</name>
<comment type="caution">
    <text evidence="3">The sequence shown here is derived from an EMBL/GenBank/DDBJ whole genome shotgun (WGS) entry which is preliminary data.</text>
</comment>
<feature type="chain" id="PRO_5035896217" evidence="2">
    <location>
        <begin position="23"/>
        <end position="588"/>
    </location>
</feature>
<sequence length="588" mass="65273">MEYGTNLSVVLVLILCIYLNLAYNIRNHPCCQEPPSGENVTLAMIIDAYEIYGHDPTDKLDHLAHYQLEMMKVKRAPDQYIINEHVHIATDHLGRFIQMHIKELKVLLIALDDAIDNMLTMYDNHDAIKAARVSTYNTAVGGSVPMEFYLSQEYYCGKNVYLFVSELYSDIYNMGKGRAPYCKDRGFYFLGFVHYMDDTTYFVEEDPTLVFQMDNYVHGLECHLGVCIYRFPFKKSLQHLRDVATLPKAIVKCGNTLYKLPPLTTVSCIVTSGSFILDFNIQGLRFRHHEYMLFLPTGHVYYTKEPQSPLACDHHVCEWNNTNFYGGAFIIPGDPGSGLAPVPPFMERQTEPPAPAGADTEEPPPFNPNTTYPGSGLAPVPPFMERQTEPPAPAGADSDTEPPPFNPNTTCWFTIPGDPGSGLAPVPPFMERQTEPPAPAGADSDTEPPPFNPNTTCWFIIPGDPGSALAPVPPFMERQTEPPAPAGADSDTEPPPFNPNTTYSLDGCWFMYPPNYGSIAGVSYLDPLTVHETRFTCNGNGGNKGLYWYPQWMGAPPHHPYLQAGQQMEGVGHPGEPLQSEGNAPTDA</sequence>
<keyword evidence="4" id="KW-1185">Reference proteome</keyword>